<accession>A0A2N1JCW0</accession>
<dbReference type="GO" id="GO:0005524">
    <property type="term" value="F:ATP binding"/>
    <property type="evidence" value="ECO:0007669"/>
    <property type="project" value="UniProtKB-KW"/>
</dbReference>
<evidence type="ECO:0000256" key="7">
    <source>
        <dbReference type="ARBA" id="ARBA00022598"/>
    </source>
</evidence>
<dbReference type="SUPFAM" id="SSF52374">
    <property type="entry name" value="Nucleotidylyl transferase"/>
    <property type="match status" value="1"/>
</dbReference>
<dbReference type="InterPro" id="IPR013155">
    <property type="entry name" value="M/V/L/I-tRNA-synth_anticd-bd"/>
</dbReference>
<dbReference type="InterPro" id="IPR005818">
    <property type="entry name" value="Histone_H1/H5_H15"/>
</dbReference>
<dbReference type="GO" id="GO:0006438">
    <property type="term" value="P:valyl-tRNA aminoacylation"/>
    <property type="evidence" value="ECO:0007669"/>
    <property type="project" value="InterPro"/>
</dbReference>
<dbReference type="GO" id="GO:0005829">
    <property type="term" value="C:cytosol"/>
    <property type="evidence" value="ECO:0007669"/>
    <property type="project" value="TreeGrafter"/>
</dbReference>
<dbReference type="PROSITE" id="PS51504">
    <property type="entry name" value="H15"/>
    <property type="match status" value="1"/>
</dbReference>
<feature type="region of interest" description="Disordered" evidence="15">
    <location>
        <begin position="96"/>
        <end position="232"/>
    </location>
</feature>
<dbReference type="SUPFAM" id="SSF69322">
    <property type="entry name" value="Tricorn protease domain 2"/>
    <property type="match status" value="1"/>
</dbReference>
<dbReference type="GO" id="GO:0003677">
    <property type="term" value="F:DNA binding"/>
    <property type="evidence" value="ECO:0007669"/>
    <property type="project" value="InterPro"/>
</dbReference>
<dbReference type="UniPathway" id="UPA00988"/>
<dbReference type="InterPro" id="IPR001412">
    <property type="entry name" value="aa-tRNA-synth_I_CS"/>
</dbReference>
<dbReference type="InterPro" id="IPR056164">
    <property type="entry name" value="Beta-prop_ELP1_1st"/>
</dbReference>
<feature type="compositionally biased region" description="Polar residues" evidence="15">
    <location>
        <begin position="2451"/>
        <end position="2462"/>
    </location>
</feature>
<dbReference type="InterPro" id="IPR036388">
    <property type="entry name" value="WH-like_DNA-bd_sf"/>
</dbReference>
<dbReference type="FunFam" id="1.10.730.10:FF:000009">
    <property type="entry name" value="Valine--tRNA ligase, mitochondrial"/>
    <property type="match status" value="1"/>
</dbReference>
<evidence type="ECO:0000313" key="18">
    <source>
        <dbReference type="Proteomes" id="UP000232875"/>
    </source>
</evidence>
<dbReference type="Pfam" id="PF23925">
    <property type="entry name" value="A-sol_ELP1"/>
    <property type="match status" value="1"/>
</dbReference>
<dbReference type="CDD" id="cd00817">
    <property type="entry name" value="ValRS_core"/>
    <property type="match status" value="1"/>
</dbReference>
<evidence type="ECO:0000256" key="1">
    <source>
        <dbReference type="ARBA" id="ARBA00004173"/>
    </source>
</evidence>
<evidence type="ECO:0000256" key="3">
    <source>
        <dbReference type="ARBA" id="ARBA00005594"/>
    </source>
</evidence>
<comment type="catalytic activity">
    <reaction evidence="14">
        <text>tRNA(Val) + L-valine + ATP = L-valyl-tRNA(Val) + AMP + diphosphate</text>
        <dbReference type="Rhea" id="RHEA:10704"/>
        <dbReference type="Rhea" id="RHEA-COMP:9672"/>
        <dbReference type="Rhea" id="RHEA-COMP:9708"/>
        <dbReference type="ChEBI" id="CHEBI:30616"/>
        <dbReference type="ChEBI" id="CHEBI:33019"/>
        <dbReference type="ChEBI" id="CHEBI:57762"/>
        <dbReference type="ChEBI" id="CHEBI:78442"/>
        <dbReference type="ChEBI" id="CHEBI:78537"/>
        <dbReference type="ChEBI" id="CHEBI:456215"/>
        <dbReference type="EC" id="6.1.1.9"/>
    </reaction>
</comment>
<evidence type="ECO:0000256" key="8">
    <source>
        <dbReference type="ARBA" id="ARBA00022741"/>
    </source>
</evidence>
<feature type="compositionally biased region" description="Low complexity" evidence="15">
    <location>
        <begin position="208"/>
        <end position="232"/>
    </location>
</feature>
<keyword evidence="6" id="KW-0963">Cytoplasm</keyword>
<evidence type="ECO:0000256" key="14">
    <source>
        <dbReference type="ARBA" id="ARBA00047552"/>
    </source>
</evidence>
<evidence type="ECO:0000256" key="15">
    <source>
        <dbReference type="SAM" id="MobiDB-lite"/>
    </source>
</evidence>
<keyword evidence="10" id="KW-0648">Protein biosynthesis</keyword>
<dbReference type="NCBIfam" id="NF004349">
    <property type="entry name" value="PRK05729.1"/>
    <property type="match status" value="1"/>
</dbReference>
<dbReference type="Pfam" id="PF23936">
    <property type="entry name" value="HB_ELP1"/>
    <property type="match status" value="1"/>
</dbReference>
<evidence type="ECO:0000256" key="6">
    <source>
        <dbReference type="ARBA" id="ARBA00022490"/>
    </source>
</evidence>
<dbReference type="Pfam" id="PF23878">
    <property type="entry name" value="TPR_ELP1"/>
    <property type="match status" value="1"/>
</dbReference>
<keyword evidence="18" id="KW-1185">Reference proteome</keyword>
<feature type="compositionally biased region" description="Basic and acidic residues" evidence="15">
    <location>
        <begin position="317"/>
        <end position="332"/>
    </location>
</feature>
<dbReference type="SMART" id="SM00526">
    <property type="entry name" value="H15"/>
    <property type="match status" value="1"/>
</dbReference>
<evidence type="ECO:0000256" key="2">
    <source>
        <dbReference type="ARBA" id="ARBA00004496"/>
    </source>
</evidence>
<evidence type="ECO:0000256" key="13">
    <source>
        <dbReference type="ARBA" id="ARBA00040837"/>
    </source>
</evidence>
<gene>
    <name evidence="17" type="ORF">MVES_001513</name>
</gene>
<feature type="compositionally biased region" description="Low complexity" evidence="15">
    <location>
        <begin position="127"/>
        <end position="142"/>
    </location>
</feature>
<keyword evidence="7" id="KW-0436">Ligase</keyword>
<dbReference type="InterPro" id="IPR036390">
    <property type="entry name" value="WH_DNA-bd_sf"/>
</dbReference>
<dbReference type="Pfam" id="PF08264">
    <property type="entry name" value="Anticodon_1"/>
    <property type="match status" value="1"/>
</dbReference>
<dbReference type="InterPro" id="IPR014729">
    <property type="entry name" value="Rossmann-like_a/b/a_fold"/>
</dbReference>
<name>A0A2N1JCW0_9BASI</name>
<dbReference type="InterPro" id="IPR009080">
    <property type="entry name" value="tRNAsynth_Ia_anticodon-bd"/>
</dbReference>
<dbReference type="SUPFAM" id="SSF47323">
    <property type="entry name" value="Anticodon-binding domain of a subclass of class I aminoacyl-tRNA synthetases"/>
    <property type="match status" value="1"/>
</dbReference>
<feature type="compositionally biased region" description="Basic residues" evidence="15">
    <location>
        <begin position="105"/>
        <end position="126"/>
    </location>
</feature>
<dbReference type="InterPro" id="IPR033705">
    <property type="entry name" value="Anticodon_Ia_Val"/>
</dbReference>
<evidence type="ECO:0000259" key="16">
    <source>
        <dbReference type="PROSITE" id="PS51504"/>
    </source>
</evidence>
<evidence type="ECO:0000256" key="11">
    <source>
        <dbReference type="ARBA" id="ARBA00023146"/>
    </source>
</evidence>
<dbReference type="InterPro" id="IPR056167">
    <property type="entry name" value="A-sol_ELP1"/>
</dbReference>
<dbReference type="GO" id="GO:0006334">
    <property type="term" value="P:nucleosome assembly"/>
    <property type="evidence" value="ECO:0007669"/>
    <property type="project" value="InterPro"/>
</dbReference>
<dbReference type="SUPFAM" id="SSF50677">
    <property type="entry name" value="ValRS/IleRS/LeuRS editing domain"/>
    <property type="match status" value="1"/>
</dbReference>
<dbReference type="EMBL" id="KZ454989">
    <property type="protein sequence ID" value="PKI84376.1"/>
    <property type="molecule type" value="Genomic_DNA"/>
</dbReference>
<dbReference type="STRING" id="2020962.A0A2N1JCW0"/>
<dbReference type="PRINTS" id="PR00986">
    <property type="entry name" value="TRNASYNTHVAL"/>
</dbReference>
<dbReference type="InterPro" id="IPR002303">
    <property type="entry name" value="Valyl-tRNA_ligase"/>
</dbReference>
<dbReference type="Gene3D" id="1.10.730.10">
    <property type="entry name" value="Isoleucyl-tRNA Synthetase, Domain 1"/>
    <property type="match status" value="1"/>
</dbReference>
<dbReference type="InterPro" id="IPR056166">
    <property type="entry name" value="TPR_ELP1"/>
</dbReference>
<evidence type="ECO:0000256" key="4">
    <source>
        <dbReference type="ARBA" id="ARBA00013169"/>
    </source>
</evidence>
<dbReference type="FunFam" id="3.40.50.620:FF:000020">
    <property type="entry name" value="Valine--tRNA ligase, mitochondrial"/>
    <property type="match status" value="1"/>
</dbReference>
<keyword evidence="9" id="KW-0067">ATP-binding</keyword>
<evidence type="ECO:0000256" key="9">
    <source>
        <dbReference type="ARBA" id="ARBA00022840"/>
    </source>
</evidence>
<feature type="region of interest" description="Disordered" evidence="15">
    <location>
        <begin position="2451"/>
        <end position="2479"/>
    </location>
</feature>
<dbReference type="EC" id="6.1.1.9" evidence="4"/>
<protein>
    <recommendedName>
        <fullName evidence="5">Histone H1</fullName>
        <ecNumber evidence="4">6.1.1.9</ecNumber>
    </recommendedName>
    <alternativeName>
        <fullName evidence="13">Valine--tRNA ligase, mitochondrial</fullName>
    </alternativeName>
    <alternativeName>
        <fullName evidence="12">Valyl-tRNA synthetase</fullName>
    </alternativeName>
</protein>
<dbReference type="PROSITE" id="PS00178">
    <property type="entry name" value="AA_TRNA_LIGASE_I"/>
    <property type="match status" value="1"/>
</dbReference>
<dbReference type="GO" id="GO:0004832">
    <property type="term" value="F:valine-tRNA ligase activity"/>
    <property type="evidence" value="ECO:0007669"/>
    <property type="project" value="UniProtKB-EC"/>
</dbReference>
<dbReference type="NCBIfam" id="TIGR00422">
    <property type="entry name" value="valS"/>
    <property type="match status" value="1"/>
</dbReference>
<comment type="subcellular location">
    <subcellularLocation>
        <location evidence="2">Cytoplasm</location>
    </subcellularLocation>
    <subcellularLocation>
        <location evidence="1">Mitochondrion</location>
    </subcellularLocation>
</comment>
<dbReference type="SUPFAM" id="SSF46785">
    <property type="entry name" value="Winged helix' DNA-binding domain"/>
    <property type="match status" value="1"/>
</dbReference>
<dbReference type="Pfam" id="PF00133">
    <property type="entry name" value="tRNA-synt_1"/>
    <property type="match status" value="1"/>
</dbReference>
<keyword evidence="11" id="KW-0030">Aminoacyl-tRNA synthetase</keyword>
<proteinExistence type="inferred from homology"/>
<dbReference type="Pfam" id="PF04762">
    <property type="entry name" value="Beta-prop_ELP1_1st"/>
    <property type="match status" value="1"/>
</dbReference>
<organism evidence="17 18">
    <name type="scientific">Malassezia vespertilionis</name>
    <dbReference type="NCBI Taxonomy" id="2020962"/>
    <lineage>
        <taxon>Eukaryota</taxon>
        <taxon>Fungi</taxon>
        <taxon>Dikarya</taxon>
        <taxon>Basidiomycota</taxon>
        <taxon>Ustilaginomycotina</taxon>
        <taxon>Malasseziomycetes</taxon>
        <taxon>Malasseziales</taxon>
        <taxon>Malasseziaceae</taxon>
        <taxon>Malassezia</taxon>
    </lineage>
</organism>
<dbReference type="CDD" id="cd00073">
    <property type="entry name" value="H15"/>
    <property type="match status" value="1"/>
</dbReference>
<dbReference type="CDD" id="cd07962">
    <property type="entry name" value="Anticodon_Ia_Val"/>
    <property type="match status" value="1"/>
</dbReference>
<dbReference type="FunFam" id="3.40.50.620:FF:000078">
    <property type="entry name" value="Valine--tRNA ligase, mitochondrial"/>
    <property type="match status" value="1"/>
</dbReference>
<feature type="region of interest" description="Disordered" evidence="15">
    <location>
        <begin position="270"/>
        <end position="340"/>
    </location>
</feature>
<dbReference type="GO" id="GO:0002161">
    <property type="term" value="F:aminoacyl-tRNA deacylase activity"/>
    <property type="evidence" value="ECO:0007669"/>
    <property type="project" value="InterPro"/>
</dbReference>
<dbReference type="Pfam" id="PF23797">
    <property type="entry name" value="Beta-prop_ELP1_2nd"/>
    <property type="match status" value="1"/>
</dbReference>
<dbReference type="HAMAP" id="MF_02004">
    <property type="entry name" value="Val_tRNA_synth_type1"/>
    <property type="match status" value="1"/>
</dbReference>
<dbReference type="GO" id="GO:0000786">
    <property type="term" value="C:nucleosome"/>
    <property type="evidence" value="ECO:0007669"/>
    <property type="project" value="InterPro"/>
</dbReference>
<dbReference type="PANTHER" id="PTHR11946">
    <property type="entry name" value="VALYL-TRNA SYNTHETASES"/>
    <property type="match status" value="1"/>
</dbReference>
<dbReference type="InterPro" id="IPR056169">
    <property type="entry name" value="HB_ELP1"/>
</dbReference>
<dbReference type="GO" id="GO:0005739">
    <property type="term" value="C:mitochondrion"/>
    <property type="evidence" value="ECO:0007669"/>
    <property type="project" value="UniProtKB-SubCell"/>
</dbReference>
<sequence length="2596" mass="285709">MAPAPKKATATKKTTSLTYEDMIKEAIIAHGLEARLGLGRPTIKKYILAKHPDTGRIALASFNAHFNQAILRGESKGVFSLPKGASGKVRLLAKGKTEASAPAKTRAKKTAAKKTAAKPAAKKAAPKKTVANPATKKTAAKSAVKKTAVKPAAKKTAAKPAAKKTVAKPAAKKTVAKPAAKKTAAKSAAKKTSAKKTAKPTAKKTTVKKATPSTKPVAKKASSVKKTASKAKSPYAAPLLLRAFDAAPVLSDSFLHFARFSMSNPAKTETRQEDVLSAEPSSKSAQKKAAKLAEKQAKSSAKNALKSEKSAPPPSTAKKEKVKKAVKEEPAWHDPTAPGDMKDLSAPMESGYNPMHVESSWYAWWEKMGFFQPQPVTEEHPYDPSNTFVVPIPPPNVTGVLHIGHALTISIQDSLVRFYRMRGFRTLYVPGYDHAGISTQSVVEKRLAKLEGKTRYDYGRENFLEKVFLWKDEYQGRIANQMRRLGASLDFSRQVFTMDDVRSRAVTENFCKMFEDGILYRENRLVNWCTALNTTLSNLEVEQKQINGRTLMHVPGYPANERVEFGVITSFAYPIVGSDERIIVATTRPETILGDTAVAVHPDDERYKKYHGKMLQHPFLRDREIPVVADSIAVDMAFGTGAVKITPAHDPNDYEVGKRHALPFINILNDDGTLNANAGEFAGMKRFSARRAVVQALKDRGYYVETNDNPMVIPLCSRSGDVIEPVMKPQWWVRCAPLANAAVAKVQAEDMKIEPPQSKREFFRWMENIQDWCVSRQLWWGHRCPAYFVNMDGVEQDVGESKWWVVGRTQDEAQNRATALAQGRAFKLEQDEDVLDTWFSSALWPFSIFGWPEKTQDLRDFYPTSLLETGWDILFFWVARMIMLGVYHTGELPFKEVFCHAMVRDAHGRKMSKSLGNVIDPIDVIEGISLQGLQGRLREGNLDEKEMQKAEQGQKKDYPKGIPQCGTDALRFTLCAYTAAGRDINLDIMRVEGYRKFCNKLWNATRFALLKLQNEFAPLPLVEEDAFVPQSLVEKWILYRLNNTAKQVTEDMECRSFMGATNAVYNYWLYDLCDVYIEAIKPITEPDADPAARLSAQRTLYACLDGGLRLLHPFMPFVTEELWHRLPTRPDEKAQSISLARFPIWTAAHDFQRAASEFDEVFAVVRAARGLAADYGLTSKVQVFIEASTEATRAMLDTQKSIVHTLTKGCESVVVVDSVGHVPAGCVVASVSATIQVHVLVRGLVEVDVELSKLAKKLNLTDTQLQRTKALTEKPDWSKTPEDVRTSTQQRLDDLQAERSALLQAQDKFALAVEAFGSGAWHAVAPDTESRDNVYAARVVHGDTPSLVQLTFARLSTATQEEVASLAVVSAATRDELLDFTLISEGGEAAEHGPALCTVTAGGDIILLPLETMRADIVGSVEQGLLAAAWSPDEDVLVLITAPDAQGETRILLMSRELQVLHETVLLTDEFGDDQPVHLGWGSKTTQFHGSEGKQAAMAAATANIGRGPPVAEDDGLARISWRSDGAFFVVSSLDREMRRVLRIYTRTGALSATSDPSVRGISHVLACRPVGNAIATTQRMGVAPSGEEWQPGRNGRHDVVFFERNGLRHGEFSLREESGAAPQGVSAAPIAPWTYAHAVKALVWNADGAVLAVHLVRGDVHVVQLWTTGNYHWYLKQEYTFSSVAQVVWHREEPLWLYIVHASAITRRILAQETLVSQGAACVAVQDGNAVLLTPFQLQNVPPPMCAVSFVDDPAMGVPLHMGWNAQATHDTLAVLYPRGHVYLWRLAYGAMLVTERIAHIRVDEAAYQVAIAGDALAVLSAAALHLVNDGAQVCIPIQAGLHRLVPVHGMRGAFALHDADGQVTLYAQGAQPVSLTALGRFCASLYLFTLADKTVSIGLARDGHLIAATDETRILAKDASSFAVTNCLMVWTTHTHEARFQPLEALAHDAHTLELGRRIERGSRIVAAVPSNMALVLQMPRGNLETICPRPMVLDVVRARLDSGAYGEALRISRAHRVDLNILHDHAPDAFLAHVDELIAQVSNVDHINLLLSSMRNDDVTERLYRPLVAREATGFASEKVNRICDAFIAALPRAGERRYLSSLLTAYVRKDPPDYEGGLRVLVQYMTTDLALAEEACKYIIFLVNAEQLFRVALGMYDFALALLVAQHSQKDPREYVPFLRELRAKTPQAYQRFAIDDHLGRHAKALYALAGAGPSFAEEAMAYMVRHKLYREGLVAWAQDAPNLRRAYALFGAYLASHQRAAEAAPAFQLAHQPLDAMEAFKEAGMWQEALTIATTEHVPAPAVHALAHALVEQLEARESYKDAGRIALEYLHDTEQCVALLCRAHALVEAHRTCAAQHRMDLLETHVQPAAMDAQAAAMDEAGDMDAQLGKQVARLVELEAKKKSNPSSFYMDETLPGLENIDVMSDTMSQLTQFTRYTTAPSVQTQSTLSLATKQTGRSRAKQKREEKKKNAGRKGSIYEEGYLYDSVRKLLTSRLGTLQLDIARLLPVMTVFGGAYRTAAKALQDRVLALESNCAAASDTLFAQSTAQDAQRIEQEQALVAAVAHLAHQPSEEGAATQALTALSGKCIC</sequence>
<dbReference type="FunFam" id="3.90.740.10:FF:000005">
    <property type="entry name" value="Valine--tRNA ligase, mitochondrial"/>
    <property type="match status" value="1"/>
</dbReference>
<keyword evidence="8" id="KW-0547">Nucleotide-binding</keyword>
<dbReference type="PANTHER" id="PTHR11946:SF109">
    <property type="entry name" value="VALINE--TRNA LIGASE"/>
    <property type="match status" value="1"/>
</dbReference>
<evidence type="ECO:0000256" key="5">
    <source>
        <dbReference type="ARBA" id="ARBA00020833"/>
    </source>
</evidence>
<comment type="similarity">
    <text evidence="3">Belongs to the class-I aminoacyl-tRNA synthetase family.</text>
</comment>
<feature type="compositionally biased region" description="Basic residues" evidence="15">
    <location>
        <begin position="143"/>
        <end position="207"/>
    </location>
</feature>
<dbReference type="Pfam" id="PF00538">
    <property type="entry name" value="Linker_histone"/>
    <property type="match status" value="1"/>
</dbReference>
<evidence type="ECO:0000256" key="10">
    <source>
        <dbReference type="ARBA" id="ARBA00022917"/>
    </source>
</evidence>
<dbReference type="OrthoDB" id="629407at2759"/>
<evidence type="ECO:0000256" key="12">
    <source>
        <dbReference type="ARBA" id="ARBA00029936"/>
    </source>
</evidence>
<dbReference type="Gene3D" id="1.10.10.10">
    <property type="entry name" value="Winged helix-like DNA-binding domain superfamily/Winged helix DNA-binding domain"/>
    <property type="match status" value="1"/>
</dbReference>
<reference evidence="17 18" key="1">
    <citation type="submission" date="2017-10" db="EMBL/GenBank/DDBJ databases">
        <title>A novel species of cold-tolerant Malassezia isolated from bats.</title>
        <authorList>
            <person name="Lorch J.M."/>
            <person name="Palmer J.M."/>
            <person name="Vanderwolf K.J."/>
            <person name="Schmidt K.Z."/>
            <person name="Verant M.L."/>
            <person name="Weller T.J."/>
            <person name="Blehert D.S."/>
        </authorList>
    </citation>
    <scope>NUCLEOTIDE SEQUENCE [LARGE SCALE GENOMIC DNA]</scope>
    <source>
        <strain evidence="17 18">NWHC:44797-103</strain>
    </source>
</reference>
<feature type="domain" description="H15" evidence="16">
    <location>
        <begin position="15"/>
        <end position="93"/>
    </location>
</feature>
<dbReference type="InterPro" id="IPR009008">
    <property type="entry name" value="Val/Leu/Ile-tRNA-synth_edit"/>
</dbReference>
<dbReference type="Gene3D" id="3.40.50.620">
    <property type="entry name" value="HUPs"/>
    <property type="match status" value="2"/>
</dbReference>
<dbReference type="InterPro" id="IPR002300">
    <property type="entry name" value="aa-tRNA-synth_Ia"/>
</dbReference>
<dbReference type="Gene3D" id="3.90.740.10">
    <property type="entry name" value="Valyl/Leucyl/Isoleucyl-tRNA synthetase, editing domain"/>
    <property type="match status" value="1"/>
</dbReference>
<dbReference type="InterPro" id="IPR056165">
    <property type="entry name" value="Beta-prop_ELP1_2nd"/>
</dbReference>
<evidence type="ECO:0000313" key="17">
    <source>
        <dbReference type="EMBL" id="PKI84376.1"/>
    </source>
</evidence>
<dbReference type="Proteomes" id="UP000232875">
    <property type="component" value="Unassembled WGS sequence"/>
</dbReference>